<keyword evidence="15" id="KW-1185">Reference proteome</keyword>
<dbReference type="InterPro" id="IPR058089">
    <property type="entry name" value="EgtUBC_SBD"/>
</dbReference>
<feature type="transmembrane region" description="Helical" evidence="12">
    <location>
        <begin position="178"/>
        <end position="198"/>
    </location>
</feature>
<dbReference type="Gene3D" id="1.10.3720.10">
    <property type="entry name" value="MetI-like"/>
    <property type="match status" value="1"/>
</dbReference>
<dbReference type="GO" id="GO:0031460">
    <property type="term" value="P:glycine betaine transport"/>
    <property type="evidence" value="ECO:0007669"/>
    <property type="project" value="TreeGrafter"/>
</dbReference>
<dbReference type="GO" id="GO:0022857">
    <property type="term" value="F:transmembrane transporter activity"/>
    <property type="evidence" value="ECO:0007669"/>
    <property type="project" value="InterPro"/>
</dbReference>
<evidence type="ECO:0000256" key="11">
    <source>
        <dbReference type="ARBA" id="ARBA00067268"/>
    </source>
</evidence>
<dbReference type="EMBL" id="BJYE01000016">
    <property type="protein sequence ID" value="GEN56989.1"/>
    <property type="molecule type" value="Genomic_DNA"/>
</dbReference>
<evidence type="ECO:0000259" key="13">
    <source>
        <dbReference type="PROSITE" id="PS50928"/>
    </source>
</evidence>
<dbReference type="STRING" id="442899.SAMN05720591_11623"/>
<evidence type="ECO:0000256" key="6">
    <source>
        <dbReference type="ARBA" id="ARBA00022989"/>
    </source>
</evidence>
<comment type="similarity">
    <text evidence="9">In the N-terminal section; belongs to the binding-protein-dependent transport system permease family.</text>
</comment>
<evidence type="ECO:0000313" key="15">
    <source>
        <dbReference type="Proteomes" id="UP000321400"/>
    </source>
</evidence>
<evidence type="ECO:0000256" key="7">
    <source>
        <dbReference type="ARBA" id="ARBA00023136"/>
    </source>
</evidence>
<dbReference type="PANTHER" id="PTHR30177:SF4">
    <property type="entry name" value="OSMOPROTECTANT IMPORT PERMEASE PROTEIN OSMW"/>
    <property type="match status" value="1"/>
</dbReference>
<evidence type="ECO:0000256" key="9">
    <source>
        <dbReference type="ARBA" id="ARBA00035652"/>
    </source>
</evidence>
<protein>
    <recommendedName>
        <fullName evidence="11">Probable ergothioneine transporter EgtUBC</fullName>
    </recommendedName>
</protein>
<dbReference type="CDD" id="cd13610">
    <property type="entry name" value="PBP2_ChoS"/>
    <property type="match status" value="1"/>
</dbReference>
<feature type="transmembrane region" description="Helical" evidence="12">
    <location>
        <begin position="23"/>
        <end position="42"/>
    </location>
</feature>
<evidence type="ECO:0000256" key="1">
    <source>
        <dbReference type="ARBA" id="ARBA00004651"/>
    </source>
</evidence>
<evidence type="ECO:0000256" key="8">
    <source>
        <dbReference type="ARBA" id="ARBA00035642"/>
    </source>
</evidence>
<feature type="transmembrane region" description="Helical" evidence="12">
    <location>
        <begin position="145"/>
        <end position="172"/>
    </location>
</feature>
<keyword evidence="3 12" id="KW-0813">Transport</keyword>
<dbReference type="GO" id="GO:0043190">
    <property type="term" value="C:ATP-binding cassette (ABC) transporter complex"/>
    <property type="evidence" value="ECO:0007669"/>
    <property type="project" value="InterPro"/>
</dbReference>
<dbReference type="InterPro" id="IPR035906">
    <property type="entry name" value="MetI-like_sf"/>
</dbReference>
<dbReference type="FunFam" id="3.40.190.120:FF:000002">
    <property type="entry name" value="Osmoprotectant ABC transporter, permease protein"/>
    <property type="match status" value="1"/>
</dbReference>
<dbReference type="InterPro" id="IPR007210">
    <property type="entry name" value="ABC_Gly_betaine_transp_sub-bd"/>
</dbReference>
<keyword evidence="4 12" id="KW-0812">Transmembrane</keyword>
<dbReference type="OrthoDB" id="9801163at2"/>
<evidence type="ECO:0000256" key="10">
    <source>
        <dbReference type="ARBA" id="ARBA00066154"/>
    </source>
</evidence>
<evidence type="ECO:0000256" key="4">
    <source>
        <dbReference type="ARBA" id="ARBA00022692"/>
    </source>
</evidence>
<dbReference type="Pfam" id="PF04069">
    <property type="entry name" value="OpuAC"/>
    <property type="match status" value="1"/>
</dbReference>
<keyword evidence="5" id="KW-0029">Amino-acid transport</keyword>
<dbReference type="PANTHER" id="PTHR30177">
    <property type="entry name" value="GLYCINE BETAINE/L-PROLINE TRANSPORT SYSTEM PERMEASE PROTEIN PROW"/>
    <property type="match status" value="1"/>
</dbReference>
<dbReference type="RefSeq" id="WP_089801931.1">
    <property type="nucleotide sequence ID" value="NZ_BJYE01000016.1"/>
</dbReference>
<accession>A0A511X209</accession>
<comment type="similarity">
    <text evidence="8">In the C-terminal section; belongs to the OsmX family.</text>
</comment>
<feature type="transmembrane region" description="Helical" evidence="12">
    <location>
        <begin position="82"/>
        <end position="101"/>
    </location>
</feature>
<dbReference type="PROSITE" id="PS50928">
    <property type="entry name" value="ABC_TM1"/>
    <property type="match status" value="1"/>
</dbReference>
<organism evidence="14 15">
    <name type="scientific">Halolactibacillus alkaliphilus</name>
    <dbReference type="NCBI Taxonomy" id="442899"/>
    <lineage>
        <taxon>Bacteria</taxon>
        <taxon>Bacillati</taxon>
        <taxon>Bacillota</taxon>
        <taxon>Bacilli</taxon>
        <taxon>Bacillales</taxon>
        <taxon>Bacillaceae</taxon>
        <taxon>Halolactibacillus</taxon>
    </lineage>
</organism>
<proteinExistence type="inferred from homology"/>
<name>A0A511X209_9BACI</name>
<dbReference type="FunFam" id="1.10.3720.10:FF:000001">
    <property type="entry name" value="Glycine betaine ABC transporter, permease"/>
    <property type="match status" value="1"/>
</dbReference>
<feature type="domain" description="ABC transmembrane type-1" evidence="13">
    <location>
        <begin position="19"/>
        <end position="198"/>
    </location>
</feature>
<gene>
    <name evidence="14" type="ORF">HAL01_14530</name>
</gene>
<comment type="similarity">
    <text evidence="2">Belongs to the binding-protein-dependent transport system permease family. CysTW subfamily.</text>
</comment>
<evidence type="ECO:0000256" key="3">
    <source>
        <dbReference type="ARBA" id="ARBA00022448"/>
    </source>
</evidence>
<evidence type="ECO:0000313" key="14">
    <source>
        <dbReference type="EMBL" id="GEN56989.1"/>
    </source>
</evidence>
<evidence type="ECO:0000256" key="5">
    <source>
        <dbReference type="ARBA" id="ARBA00022970"/>
    </source>
</evidence>
<dbReference type="Proteomes" id="UP000321400">
    <property type="component" value="Unassembled WGS sequence"/>
</dbReference>
<feature type="transmembrane region" description="Helical" evidence="12">
    <location>
        <begin position="210"/>
        <end position="230"/>
    </location>
</feature>
<dbReference type="GO" id="GO:0016597">
    <property type="term" value="F:amino acid binding"/>
    <property type="evidence" value="ECO:0007669"/>
    <property type="project" value="UniProtKB-ARBA"/>
</dbReference>
<comment type="subcellular location">
    <subcellularLocation>
        <location evidence="1 12">Cell membrane</location>
        <topology evidence="1 12">Multi-pass membrane protein</topology>
    </subcellularLocation>
</comment>
<dbReference type="Gene3D" id="3.40.190.120">
    <property type="entry name" value="Osmoprotection protein (prox), domain 2"/>
    <property type="match status" value="1"/>
</dbReference>
<dbReference type="Gene3D" id="3.40.190.10">
    <property type="entry name" value="Periplasmic binding protein-like II"/>
    <property type="match status" value="1"/>
</dbReference>
<dbReference type="Pfam" id="PF00528">
    <property type="entry name" value="BPD_transp_1"/>
    <property type="match status" value="1"/>
</dbReference>
<reference evidence="14 15" key="1">
    <citation type="submission" date="2019-07" db="EMBL/GenBank/DDBJ databases">
        <title>Whole genome shotgun sequence of Halolactibacillus alkaliphilus NBRC 103919.</title>
        <authorList>
            <person name="Hosoyama A."/>
            <person name="Uohara A."/>
            <person name="Ohji S."/>
            <person name="Ichikawa N."/>
        </authorList>
    </citation>
    <scope>NUCLEOTIDE SEQUENCE [LARGE SCALE GENOMIC DNA]</scope>
    <source>
        <strain evidence="14 15">NBRC 103919</strain>
    </source>
</reference>
<dbReference type="CDD" id="cd06261">
    <property type="entry name" value="TM_PBP2"/>
    <property type="match status" value="1"/>
</dbReference>
<dbReference type="SUPFAM" id="SSF53850">
    <property type="entry name" value="Periplasmic binding protein-like II"/>
    <property type="match status" value="1"/>
</dbReference>
<dbReference type="InterPro" id="IPR000515">
    <property type="entry name" value="MetI-like"/>
</dbReference>
<keyword evidence="6 12" id="KW-1133">Transmembrane helix</keyword>
<feature type="transmembrane region" description="Helical" evidence="12">
    <location>
        <begin position="54"/>
        <end position="76"/>
    </location>
</feature>
<comment type="subunit">
    <text evidence="10">The complex is probably composed of at least an ATP-binding protein (EgtUA) and a transmembrane protein (EgtUBC).</text>
</comment>
<keyword evidence="7 12" id="KW-0472">Membrane</keyword>
<comment type="caution">
    <text evidence="14">The sequence shown here is derived from an EMBL/GenBank/DDBJ whole genome shotgun (WGS) entry which is preliminary data.</text>
</comment>
<evidence type="ECO:0000256" key="2">
    <source>
        <dbReference type="ARBA" id="ARBA00007069"/>
    </source>
</evidence>
<evidence type="ECO:0000256" key="12">
    <source>
        <dbReference type="RuleBase" id="RU363032"/>
    </source>
</evidence>
<dbReference type="GO" id="GO:0006865">
    <property type="term" value="P:amino acid transport"/>
    <property type="evidence" value="ECO:0007669"/>
    <property type="project" value="UniProtKB-KW"/>
</dbReference>
<dbReference type="InterPro" id="IPR051204">
    <property type="entry name" value="ABC_transp_perm/SBD"/>
</dbReference>
<dbReference type="AlphaFoldDB" id="A0A511X209"/>
<dbReference type="SUPFAM" id="SSF161098">
    <property type="entry name" value="MetI-like"/>
    <property type="match status" value="1"/>
</dbReference>
<sequence>MTLFIETLSQRQDQLISALIEHIQLSFIALFFAVLISIPLGIYLTRKQSLAETIIGITAVLQTIPSLALLGLFIPLFGIGKVPAVIALTIYALLPIIRNTFTGIKEVDDSLIEAATAMGMNSIKRLVKVEIPLAMPVIMAGIRTAMVLIVGTATLAALIGAGGLGDIILLGIDRNNTSLIFIGAIPAALLAILFDFILRKLEKVNYKYSITAIVAILVLTLGLTLAPSFLSQEDETIIIGGKLGAEPEILVEMYKALIEEELDVTVRTRSGLGGTTFVFNALDSGEIDLYPEFTGTVLGELIREQAETNSAEAVYAQARSGIMRDYNMALLEPMAFNNTYALAVTETLAETYNLETISDLERAVDDIKAGFTLEFSDREDGYLGIQSLYNLTFSSLQTMEPSLRYQAIESGDINLIDAYSTDPELERYNLVVLEDDLELFPPYQGAPLLRQETLDNYPQLEAILNQLSGRITSDEMREMNYRVGVENEEAAIVAKEYLTEQGLIN</sequence>